<dbReference type="InterPro" id="IPR055411">
    <property type="entry name" value="LRR_FXL15/At3g58940/PEG3-like"/>
</dbReference>
<dbReference type="InterPro" id="IPR032675">
    <property type="entry name" value="LRR_dom_sf"/>
</dbReference>
<dbReference type="SUPFAM" id="SSF52047">
    <property type="entry name" value="RNI-like"/>
    <property type="match status" value="1"/>
</dbReference>
<sequence>MSELDAAAQDRLSELPDHLLHRILRFMDARQVVGELSRLSRRWRYLWATSPYVNLQLAYNGYEKFGNLLLLLRDGMVPLHTFCLHSWYWKHFQYERRWLLHALSRGLSVLEINLGSRDCLFQLPDCIFSCATLEEFNLTATERMNEILAPRSVCLPYLKKLHLRFVRFQDPSVVEKLNSGCPALEDLSLSQCLLGSFKISSDALKILSITDCKYDGIHVSAPNVHSLKLTVSGKIQIEDMPFLVSAWVYLCDGVHNLVQGGYDLTAALISAQHLELFRFNLFLQDMVEHSAHEALSFGKLKTLYIGEWRVADFYGPFAYFLEFLQRAPSLVALTLDQWKLYEKHDGKVPSLESIGKKPKVELKLASALTRDLETLLIRLSKSDDIGEFRKARRLLKEKTKPKETDSMVLDF</sequence>
<proteinExistence type="predicted"/>
<dbReference type="SUPFAM" id="SSF81383">
    <property type="entry name" value="F-box domain"/>
    <property type="match status" value="1"/>
</dbReference>
<name>A0ABC8ZZG5_9POAL</name>
<feature type="domain" description="F-box" evidence="1">
    <location>
        <begin position="9"/>
        <end position="46"/>
    </location>
</feature>
<organism evidence="2 3">
    <name type="scientific">Urochloa decumbens</name>
    <dbReference type="NCBI Taxonomy" id="240449"/>
    <lineage>
        <taxon>Eukaryota</taxon>
        <taxon>Viridiplantae</taxon>
        <taxon>Streptophyta</taxon>
        <taxon>Embryophyta</taxon>
        <taxon>Tracheophyta</taxon>
        <taxon>Spermatophyta</taxon>
        <taxon>Magnoliopsida</taxon>
        <taxon>Liliopsida</taxon>
        <taxon>Poales</taxon>
        <taxon>Poaceae</taxon>
        <taxon>PACMAD clade</taxon>
        <taxon>Panicoideae</taxon>
        <taxon>Panicodae</taxon>
        <taxon>Paniceae</taxon>
        <taxon>Melinidinae</taxon>
        <taxon>Urochloa</taxon>
    </lineage>
</organism>
<dbReference type="PANTHER" id="PTHR34223:SF67">
    <property type="entry name" value="F-BOX DOMAIN-CONTAINING PROTEIN"/>
    <property type="match status" value="1"/>
</dbReference>
<dbReference type="PROSITE" id="PS50181">
    <property type="entry name" value="FBOX"/>
    <property type="match status" value="1"/>
</dbReference>
<reference evidence="2" key="1">
    <citation type="submission" date="2024-10" db="EMBL/GenBank/DDBJ databases">
        <authorList>
            <person name="Ryan C."/>
        </authorList>
    </citation>
    <scope>NUCLEOTIDE SEQUENCE [LARGE SCALE GENOMIC DNA]</scope>
</reference>
<dbReference type="Pfam" id="PF24758">
    <property type="entry name" value="LRR_At5g56370"/>
    <property type="match status" value="1"/>
</dbReference>
<evidence type="ECO:0000259" key="1">
    <source>
        <dbReference type="PROSITE" id="PS50181"/>
    </source>
</evidence>
<protein>
    <recommendedName>
        <fullName evidence="1">F-box domain-containing protein</fullName>
    </recommendedName>
</protein>
<dbReference type="InterPro" id="IPR053197">
    <property type="entry name" value="F-box_SCFL_complex_component"/>
</dbReference>
<dbReference type="Gene3D" id="1.20.1280.50">
    <property type="match status" value="1"/>
</dbReference>
<dbReference type="PANTHER" id="PTHR34223">
    <property type="entry name" value="OS11G0201299 PROTEIN"/>
    <property type="match status" value="1"/>
</dbReference>
<dbReference type="Gene3D" id="3.80.10.10">
    <property type="entry name" value="Ribonuclease Inhibitor"/>
    <property type="match status" value="1"/>
</dbReference>
<dbReference type="AlphaFoldDB" id="A0ABC8ZZG5"/>
<evidence type="ECO:0000313" key="3">
    <source>
        <dbReference type="Proteomes" id="UP001497457"/>
    </source>
</evidence>
<gene>
    <name evidence="2" type="ORF">URODEC1_LOCUS50306</name>
</gene>
<dbReference type="Pfam" id="PF00646">
    <property type="entry name" value="F-box"/>
    <property type="match status" value="1"/>
</dbReference>
<dbReference type="InterPro" id="IPR001810">
    <property type="entry name" value="F-box_dom"/>
</dbReference>
<dbReference type="EMBL" id="OZ075112">
    <property type="protein sequence ID" value="CAL4970838.1"/>
    <property type="molecule type" value="Genomic_DNA"/>
</dbReference>
<dbReference type="InterPro" id="IPR036047">
    <property type="entry name" value="F-box-like_dom_sf"/>
</dbReference>
<dbReference type="Proteomes" id="UP001497457">
    <property type="component" value="Chromosome 2b"/>
</dbReference>
<accession>A0ABC8ZZG5</accession>
<evidence type="ECO:0000313" key="2">
    <source>
        <dbReference type="EMBL" id="CAL4970838.1"/>
    </source>
</evidence>
<keyword evidence="3" id="KW-1185">Reference proteome</keyword>